<dbReference type="Gene3D" id="3.30.2260.10">
    <property type="entry name" value="Enhancer of rudimentary"/>
    <property type="match status" value="1"/>
</dbReference>
<reference evidence="3" key="1">
    <citation type="submission" date="2015-09" db="EMBL/GenBank/DDBJ databases">
        <authorList>
            <consortium name="Pathogen Informatics"/>
        </authorList>
    </citation>
    <scope>NUCLEOTIDE SEQUENCE [LARGE SCALE GENOMIC DNA]</scope>
    <source>
        <strain evidence="3">Lake Konstanz</strain>
    </source>
</reference>
<dbReference type="Proteomes" id="UP000051952">
    <property type="component" value="Unassembled WGS sequence"/>
</dbReference>
<dbReference type="AlphaFoldDB" id="A0A0S4JQA7"/>
<evidence type="ECO:0000313" key="2">
    <source>
        <dbReference type="EMBL" id="CUG92913.1"/>
    </source>
</evidence>
<evidence type="ECO:0008006" key="4">
    <source>
        <dbReference type="Google" id="ProtNLM"/>
    </source>
</evidence>
<name>A0A0S4JQA7_BODSA</name>
<proteinExistence type="inferred from homology"/>
<dbReference type="OMA" id="ESRTWSD"/>
<sequence length="107" mass="12617">MSNRNGGGRHTIVLIQQQQDLNTRTYTDHESVADAVRSIVGLYENFLRTKKSQGALSYDTKELFHYLDSYHDISILAFDRNTKAYQPYDRTWIKNSIYQQLQRDQKK</sequence>
<dbReference type="EMBL" id="CYKH01002092">
    <property type="protein sequence ID" value="CUG92913.1"/>
    <property type="molecule type" value="Genomic_DNA"/>
</dbReference>
<keyword evidence="3" id="KW-1185">Reference proteome</keyword>
<dbReference type="VEuPathDB" id="TriTrypDB:BSAL_02860"/>
<dbReference type="Pfam" id="PF01133">
    <property type="entry name" value="ER"/>
    <property type="match status" value="1"/>
</dbReference>
<dbReference type="OrthoDB" id="7887808at2759"/>
<protein>
    <recommendedName>
        <fullName evidence="4">Enhancer of rudimentary homolog</fullName>
    </recommendedName>
</protein>
<dbReference type="InterPro" id="IPR000781">
    <property type="entry name" value="ERH"/>
</dbReference>
<feature type="non-terminal residue" evidence="2">
    <location>
        <position position="107"/>
    </location>
</feature>
<organism evidence="2 3">
    <name type="scientific">Bodo saltans</name>
    <name type="common">Flagellated protozoan</name>
    <dbReference type="NCBI Taxonomy" id="75058"/>
    <lineage>
        <taxon>Eukaryota</taxon>
        <taxon>Discoba</taxon>
        <taxon>Euglenozoa</taxon>
        <taxon>Kinetoplastea</taxon>
        <taxon>Metakinetoplastina</taxon>
        <taxon>Eubodonida</taxon>
        <taxon>Bodonidae</taxon>
        <taxon>Bodo</taxon>
    </lineage>
</organism>
<dbReference type="PANTHER" id="PTHR12373">
    <property type="entry name" value="ENHANCER OF RUDIMENTARY ERH"/>
    <property type="match status" value="1"/>
</dbReference>
<evidence type="ECO:0000256" key="1">
    <source>
        <dbReference type="ARBA" id="ARBA00007491"/>
    </source>
</evidence>
<comment type="similarity">
    <text evidence="1">Belongs to the E(R) family.</text>
</comment>
<evidence type="ECO:0000313" key="3">
    <source>
        <dbReference type="Proteomes" id="UP000051952"/>
    </source>
</evidence>
<dbReference type="PANTHER" id="PTHR12373:SF0">
    <property type="entry name" value="ENHANCER OF RUDIMENTARY HOMOLOG"/>
    <property type="match status" value="1"/>
</dbReference>
<gene>
    <name evidence="2" type="ORF">BSAL_02860</name>
</gene>
<accession>A0A0S4JQA7</accession>
<dbReference type="SUPFAM" id="SSF143875">
    <property type="entry name" value="ERH-like"/>
    <property type="match status" value="1"/>
</dbReference>
<dbReference type="InterPro" id="IPR035912">
    <property type="entry name" value="EHR_sf"/>
</dbReference>